<accession>A0ABS1IUV1</accession>
<evidence type="ECO:0000313" key="2">
    <source>
        <dbReference type="Proteomes" id="UP001296921"/>
    </source>
</evidence>
<reference evidence="1 2" key="1">
    <citation type="submission" date="2020-11" db="EMBL/GenBank/DDBJ databases">
        <title>Insectihabitans protaetiae gen. nov. sp. nov. and Insectihabitans allomyrinae sp. nov., isolated from larvae of Protaetia brevitarsis seulensis and Allomyrina dichotoma, respectively.</title>
        <authorList>
            <person name="Lee S.D."/>
            <person name="Byeon Y.-S."/>
            <person name="Kim S.-M."/>
            <person name="Yang H.L."/>
            <person name="Kim I.S."/>
        </authorList>
    </citation>
    <scope>NUCLEOTIDE SEQUENCE [LARGE SCALE GENOMIC DNA]</scope>
    <source>
        <strain evidence="1 2">BWR-B9</strain>
    </source>
</reference>
<dbReference type="RefSeq" id="WP_218468411.1">
    <property type="nucleotide sequence ID" value="NZ_JADRCR010000012.1"/>
</dbReference>
<name>A0ABS1IUV1_9GAMM</name>
<dbReference type="Proteomes" id="UP001296921">
    <property type="component" value="Unassembled WGS sequence"/>
</dbReference>
<keyword evidence="2" id="KW-1185">Reference proteome</keyword>
<sequence length="310" mass="36560">MDLNNSLPGVQKIHRHHIPMFCGHIPNMPAARKFAAALDKHSWNRNKAIYDLRCSRNQRISVRSERRETYDALAMAFVAHCDYNPDNEYLFELMASVEELARLTGQYHQCDNGRKTYDPVLSALRDWEEAKLIIIHREFDHEVKQHKAMRIWIRPQFFETLGFNVSELRDMMTKFRRWMERKGLRETLQQRYQRHLLRIARSNVASLDNAHSLKRLLRKIKREVLPTESAQADEKHKVVSELEQQLLAAEEALKTSREPEQRYYYQLYTKWSASQPVFITHPLESSIKGAYPELKGEALYKLLVESIPKG</sequence>
<evidence type="ECO:0000313" key="1">
    <source>
        <dbReference type="EMBL" id="MBK5145530.1"/>
    </source>
</evidence>
<evidence type="ECO:0008006" key="3">
    <source>
        <dbReference type="Google" id="ProtNLM"/>
    </source>
</evidence>
<comment type="caution">
    <text evidence="1">The sequence shown here is derived from an EMBL/GenBank/DDBJ whole genome shotgun (WGS) entry which is preliminary data.</text>
</comment>
<organism evidence="1 2">
    <name type="scientific">Limnobaculum allomyrinae</name>
    <dbReference type="NCBI Taxonomy" id="2791986"/>
    <lineage>
        <taxon>Bacteria</taxon>
        <taxon>Pseudomonadati</taxon>
        <taxon>Pseudomonadota</taxon>
        <taxon>Gammaproteobacteria</taxon>
        <taxon>Enterobacterales</taxon>
        <taxon>Budviciaceae</taxon>
        <taxon>Limnobaculum</taxon>
    </lineage>
</organism>
<gene>
    <name evidence="1" type="ORF">I2494_17770</name>
</gene>
<dbReference type="EMBL" id="JADRCR010000012">
    <property type="protein sequence ID" value="MBK5145530.1"/>
    <property type="molecule type" value="Genomic_DNA"/>
</dbReference>
<proteinExistence type="predicted"/>
<protein>
    <recommendedName>
        <fullName evidence="3">Replication protein</fullName>
    </recommendedName>
</protein>